<evidence type="ECO:0000256" key="1">
    <source>
        <dbReference type="SAM" id="Phobius"/>
    </source>
</evidence>
<accession>A0ABQ2XZE4</accession>
<name>A0ABQ2XZE4_9BURK</name>
<organism evidence="2 3">
    <name type="scientific">Undibacterium squillarum</name>
    <dbReference type="NCBI Taxonomy" id="1131567"/>
    <lineage>
        <taxon>Bacteria</taxon>
        <taxon>Pseudomonadati</taxon>
        <taxon>Pseudomonadota</taxon>
        <taxon>Betaproteobacteria</taxon>
        <taxon>Burkholderiales</taxon>
        <taxon>Oxalobacteraceae</taxon>
        <taxon>Undibacterium</taxon>
    </lineage>
</organism>
<evidence type="ECO:0000313" key="3">
    <source>
        <dbReference type="Proteomes" id="UP000653343"/>
    </source>
</evidence>
<feature type="transmembrane region" description="Helical" evidence="1">
    <location>
        <begin position="56"/>
        <end position="79"/>
    </location>
</feature>
<feature type="transmembrane region" description="Helical" evidence="1">
    <location>
        <begin position="12"/>
        <end position="36"/>
    </location>
</feature>
<comment type="caution">
    <text evidence="2">The sequence shown here is derived from an EMBL/GenBank/DDBJ whole genome shotgun (WGS) entry which is preliminary data.</text>
</comment>
<dbReference type="Proteomes" id="UP000653343">
    <property type="component" value="Unassembled WGS sequence"/>
</dbReference>
<reference evidence="3" key="1">
    <citation type="journal article" date="2019" name="Int. J. Syst. Evol. Microbiol.">
        <title>The Global Catalogue of Microorganisms (GCM) 10K type strain sequencing project: providing services to taxonomists for standard genome sequencing and annotation.</title>
        <authorList>
            <consortium name="The Broad Institute Genomics Platform"/>
            <consortium name="The Broad Institute Genome Sequencing Center for Infectious Disease"/>
            <person name="Wu L."/>
            <person name="Ma J."/>
        </authorList>
    </citation>
    <scope>NUCLEOTIDE SEQUENCE [LARGE SCALE GENOMIC DNA]</scope>
    <source>
        <strain evidence="3">KCTC 23917</strain>
    </source>
</reference>
<evidence type="ECO:0000313" key="2">
    <source>
        <dbReference type="EMBL" id="GGX40167.1"/>
    </source>
</evidence>
<sequence length="93" mass="10099">MRKSGAVLLRMVILAASAGIAVLMALMPSVFVQYALPFADQWYSHLSPESQDSIVRLLRVLIPALAVFAISTGIFQIVIGVKRKKSKPDNADS</sequence>
<keyword evidence="3" id="KW-1185">Reference proteome</keyword>
<keyword evidence="1" id="KW-0472">Membrane</keyword>
<keyword evidence="1" id="KW-0812">Transmembrane</keyword>
<keyword evidence="1" id="KW-1133">Transmembrane helix</keyword>
<protein>
    <submittedName>
        <fullName evidence="2">Uncharacterized protein</fullName>
    </submittedName>
</protein>
<gene>
    <name evidence="2" type="ORF">GCM10010946_18020</name>
</gene>
<dbReference type="EMBL" id="BMYU01000004">
    <property type="protein sequence ID" value="GGX40167.1"/>
    <property type="molecule type" value="Genomic_DNA"/>
</dbReference>
<proteinExistence type="predicted"/>